<dbReference type="PaxDb" id="667014-Thein_1740"/>
<dbReference type="KEGG" id="tid:Thein_1740"/>
<accession>F8ABK1</accession>
<dbReference type="STRING" id="667014.Thein_1740"/>
<sequence>MNEKQKKWNWDHCNDSEVLLVRRMLYDDPLELLKQYKKSTLKKTFLKNIHLFKRENFTFWKLILDVSDEEIKQRTKNSFRTSCEIWRF</sequence>
<dbReference type="HOGENOM" id="CLU_182114_0_0_0"/>
<dbReference type="eggNOG" id="ENOG5033H0K">
    <property type="taxonomic scope" value="Bacteria"/>
</dbReference>
<keyword evidence="2" id="KW-1185">Reference proteome</keyword>
<evidence type="ECO:0000313" key="2">
    <source>
        <dbReference type="Proteomes" id="UP000006793"/>
    </source>
</evidence>
<reference evidence="1 2" key="2">
    <citation type="journal article" date="2012" name="Stand. Genomic Sci.">
        <title>Complete genome sequence of the thermophilic sulfate-reducing ocean bacterium Thermodesulfatator indicus type strain (CIR29812(T)).</title>
        <authorList>
            <person name="Anderson I."/>
            <person name="Saunders E."/>
            <person name="Lapidus A."/>
            <person name="Nolan M."/>
            <person name="Lucas S."/>
            <person name="Tice H."/>
            <person name="Del Rio T.G."/>
            <person name="Cheng J.F."/>
            <person name="Han C."/>
            <person name="Tapia R."/>
            <person name="Goodwin L.A."/>
            <person name="Pitluck S."/>
            <person name="Liolios K."/>
            <person name="Mavromatis K."/>
            <person name="Pagani I."/>
            <person name="Ivanova N."/>
            <person name="Mikhailova N."/>
            <person name="Pati A."/>
            <person name="Chen A."/>
            <person name="Palaniappan K."/>
            <person name="Land M."/>
            <person name="Hauser L."/>
            <person name="Jeffries C.D."/>
            <person name="Chang Y.J."/>
            <person name="Brambilla E.M."/>
            <person name="Rohde M."/>
            <person name="Spring S."/>
            <person name="Goker M."/>
            <person name="Detter J.C."/>
            <person name="Woyke T."/>
            <person name="Bristow J."/>
            <person name="Eisen J.A."/>
            <person name="Markowitz V."/>
            <person name="Hugenholtz P."/>
            <person name="Kyrpides N.C."/>
            <person name="Klenk H.P."/>
        </authorList>
    </citation>
    <scope>NUCLEOTIDE SEQUENCE [LARGE SCALE GENOMIC DNA]</scope>
    <source>
        <strain evidence="2">DSM 15286 / JCM 11887 / CIR29812</strain>
    </source>
</reference>
<protein>
    <submittedName>
        <fullName evidence="1">Uncharacterized protein</fullName>
    </submittedName>
</protein>
<gene>
    <name evidence="1" type="ordered locus">Thein_1740</name>
</gene>
<dbReference type="Proteomes" id="UP000006793">
    <property type="component" value="Chromosome"/>
</dbReference>
<organism evidence="1 2">
    <name type="scientific">Thermodesulfatator indicus (strain DSM 15286 / JCM 11887 / CIR29812)</name>
    <dbReference type="NCBI Taxonomy" id="667014"/>
    <lineage>
        <taxon>Bacteria</taxon>
        <taxon>Pseudomonadati</taxon>
        <taxon>Thermodesulfobacteriota</taxon>
        <taxon>Thermodesulfobacteria</taxon>
        <taxon>Thermodesulfobacteriales</taxon>
        <taxon>Thermodesulfatatoraceae</taxon>
        <taxon>Thermodesulfatator</taxon>
    </lineage>
</organism>
<reference evidence="2" key="1">
    <citation type="submission" date="2011-04" db="EMBL/GenBank/DDBJ databases">
        <title>The complete genome of Thermodesulfatator indicus DSM 15286.</title>
        <authorList>
            <person name="Lucas S."/>
            <person name="Copeland A."/>
            <person name="Lapidus A."/>
            <person name="Bruce D."/>
            <person name="Goodwin L."/>
            <person name="Pitluck S."/>
            <person name="Peters L."/>
            <person name="Kyrpides N."/>
            <person name="Mavromatis K."/>
            <person name="Pagani I."/>
            <person name="Ivanova N."/>
            <person name="Saunders L."/>
            <person name="Detter J.C."/>
            <person name="Tapia R."/>
            <person name="Han C."/>
            <person name="Land M."/>
            <person name="Hauser L."/>
            <person name="Markowitz V."/>
            <person name="Cheng J.-F."/>
            <person name="Hugenholtz P."/>
            <person name="Woyke T."/>
            <person name="Wu D."/>
            <person name="Spring S."/>
            <person name="Schroeder M."/>
            <person name="Brambilla E."/>
            <person name="Klenk H.-P."/>
            <person name="Eisen J.A."/>
        </authorList>
    </citation>
    <scope>NUCLEOTIDE SEQUENCE [LARGE SCALE GENOMIC DNA]</scope>
    <source>
        <strain evidence="2">DSM 15286 / JCM 11887 / CIR29812</strain>
    </source>
</reference>
<name>F8ABK1_THEID</name>
<dbReference type="AlphaFoldDB" id="F8ABK1"/>
<proteinExistence type="predicted"/>
<dbReference type="InParanoid" id="F8ABK1"/>
<dbReference type="EMBL" id="CP002683">
    <property type="protein sequence ID" value="AEH45598.1"/>
    <property type="molecule type" value="Genomic_DNA"/>
</dbReference>
<evidence type="ECO:0000313" key="1">
    <source>
        <dbReference type="EMBL" id="AEH45598.1"/>
    </source>
</evidence>